<gene>
    <name evidence="1" type="ORF">HMPREF1535_00895</name>
</gene>
<reference evidence="1 2" key="1">
    <citation type="submission" date="2013-04" db="EMBL/GenBank/DDBJ databases">
        <title>The Genome Sequence of Parabacteroides goldsteinii DSM 19448.</title>
        <authorList>
            <consortium name="The Broad Institute Genomics Platform"/>
            <person name="Earl A."/>
            <person name="Ward D."/>
            <person name="Feldgarden M."/>
            <person name="Gevers D."/>
            <person name="Martens E."/>
            <person name="Sakamoto M."/>
            <person name="Benno Y."/>
            <person name="Song Y."/>
            <person name="Liu C."/>
            <person name="Lee J."/>
            <person name="Bolanos M."/>
            <person name="Vaisanen M.L."/>
            <person name="Finegold S.M."/>
            <person name="Walker B."/>
            <person name="Young S."/>
            <person name="Zeng Q."/>
            <person name="Gargeya S."/>
            <person name="Fitzgerald M."/>
            <person name="Haas B."/>
            <person name="Abouelleil A."/>
            <person name="Allen A.W."/>
            <person name="Alvarado L."/>
            <person name="Arachchi H.M."/>
            <person name="Berlin A.M."/>
            <person name="Chapman S.B."/>
            <person name="Gainer-Dewar J."/>
            <person name="Goldberg J."/>
            <person name="Griggs A."/>
            <person name="Gujja S."/>
            <person name="Hansen M."/>
            <person name="Howarth C."/>
            <person name="Imamovic A."/>
            <person name="Ireland A."/>
            <person name="Larimer J."/>
            <person name="McCowan C."/>
            <person name="Murphy C."/>
            <person name="Pearson M."/>
            <person name="Poon T.W."/>
            <person name="Priest M."/>
            <person name="Roberts A."/>
            <person name="Saif S."/>
            <person name="Shea T."/>
            <person name="Sisk P."/>
            <person name="Sykes S."/>
            <person name="Wortman J."/>
            <person name="Nusbaum C."/>
            <person name="Birren B."/>
        </authorList>
    </citation>
    <scope>NUCLEOTIDE SEQUENCE [LARGE SCALE GENOMIC DNA]</scope>
    <source>
        <strain evidence="1 2">DSM 19448</strain>
    </source>
</reference>
<evidence type="ECO:0000313" key="2">
    <source>
        <dbReference type="Proteomes" id="UP000033047"/>
    </source>
</evidence>
<dbReference type="RefSeq" id="WP_167769554.1">
    <property type="nucleotide sequence ID" value="NZ_KQ033912.1"/>
</dbReference>
<dbReference type="AlphaFoldDB" id="A0A0F5JMG0"/>
<dbReference type="HOGENOM" id="CLU_3064363_0_0_10"/>
<dbReference type="PATRIC" id="fig|927665.4.peg.914"/>
<accession>A0A0F5JMG0</accession>
<proteinExistence type="predicted"/>
<organism evidence="1 2">
    <name type="scientific">Parabacteroides goldsteinii DSM 19448 = WAL 12034</name>
    <dbReference type="NCBI Taxonomy" id="927665"/>
    <lineage>
        <taxon>Bacteria</taxon>
        <taxon>Pseudomonadati</taxon>
        <taxon>Bacteroidota</taxon>
        <taxon>Bacteroidia</taxon>
        <taxon>Bacteroidales</taxon>
        <taxon>Tannerellaceae</taxon>
        <taxon>Parabacteroides</taxon>
    </lineage>
</organism>
<dbReference type="STRING" id="927665.HMPREF1535_00895"/>
<dbReference type="Proteomes" id="UP000033047">
    <property type="component" value="Unassembled WGS sequence"/>
</dbReference>
<sequence length="53" mass="5838">MANTLLLGLLASFTCADYRSVQAESKPVVEDEKVIPEILDKSLFEEAGLVINR</sequence>
<protein>
    <submittedName>
        <fullName evidence="1">Uncharacterized protein</fullName>
    </submittedName>
</protein>
<comment type="caution">
    <text evidence="1">The sequence shown here is derived from an EMBL/GenBank/DDBJ whole genome shotgun (WGS) entry which is preliminary data.</text>
</comment>
<name>A0A0F5JMG0_9BACT</name>
<dbReference type="EMBL" id="AQHV01000005">
    <property type="protein sequence ID" value="KKB58760.1"/>
    <property type="molecule type" value="Genomic_DNA"/>
</dbReference>
<evidence type="ECO:0000313" key="1">
    <source>
        <dbReference type="EMBL" id="KKB58760.1"/>
    </source>
</evidence>